<feature type="domain" description="Glycoside hydrolase family 29 N-terminal" evidence="8">
    <location>
        <begin position="32"/>
        <end position="361"/>
    </location>
</feature>
<dbReference type="EMBL" id="SJPV01000014">
    <property type="protein sequence ID" value="TWU31962.1"/>
    <property type="molecule type" value="Genomic_DNA"/>
</dbReference>
<reference evidence="10 11" key="1">
    <citation type="submission" date="2019-02" db="EMBL/GenBank/DDBJ databases">
        <title>Deep-cultivation of Planctomycetes and their phenomic and genomic characterization uncovers novel biology.</title>
        <authorList>
            <person name="Wiegand S."/>
            <person name="Jogler M."/>
            <person name="Boedeker C."/>
            <person name="Pinto D."/>
            <person name="Vollmers J."/>
            <person name="Rivas-Marin E."/>
            <person name="Kohn T."/>
            <person name="Peeters S.H."/>
            <person name="Heuer A."/>
            <person name="Rast P."/>
            <person name="Oberbeckmann S."/>
            <person name="Bunk B."/>
            <person name="Jeske O."/>
            <person name="Meyerdierks A."/>
            <person name="Storesund J.E."/>
            <person name="Kallscheuer N."/>
            <person name="Luecker S."/>
            <person name="Lage O.M."/>
            <person name="Pohl T."/>
            <person name="Merkel B.J."/>
            <person name="Hornburger P."/>
            <person name="Mueller R.-W."/>
            <person name="Bruemmer F."/>
            <person name="Labrenz M."/>
            <person name="Spormann A.M."/>
            <person name="Op Den Camp H."/>
            <person name="Overmann J."/>
            <person name="Amann R."/>
            <person name="Jetten M.S.M."/>
            <person name="Mascher T."/>
            <person name="Medema M.H."/>
            <person name="Devos D.P."/>
            <person name="Kaster A.-K."/>
            <person name="Ovreas L."/>
            <person name="Rohde M."/>
            <person name="Galperin M.Y."/>
            <person name="Jogler C."/>
        </authorList>
    </citation>
    <scope>NUCLEOTIDE SEQUENCE [LARGE SCALE GENOMIC DNA]</scope>
    <source>
        <strain evidence="10 11">Poly41</strain>
    </source>
</reference>
<dbReference type="InterPro" id="IPR000933">
    <property type="entry name" value="Glyco_hydro_29"/>
</dbReference>
<dbReference type="SMART" id="SM00812">
    <property type="entry name" value="Alpha_L_fucos"/>
    <property type="match status" value="1"/>
</dbReference>
<keyword evidence="11" id="KW-1185">Reference proteome</keyword>
<dbReference type="RefSeq" id="WP_197231695.1">
    <property type="nucleotide sequence ID" value="NZ_SJPV01000014.1"/>
</dbReference>
<dbReference type="InterPro" id="IPR013780">
    <property type="entry name" value="Glyco_hydro_b"/>
</dbReference>
<dbReference type="PROSITE" id="PS51257">
    <property type="entry name" value="PROKAR_LIPOPROTEIN"/>
    <property type="match status" value="1"/>
</dbReference>
<dbReference type="Pfam" id="PF16757">
    <property type="entry name" value="Fucosidase_C"/>
    <property type="match status" value="1"/>
</dbReference>
<evidence type="ECO:0000256" key="1">
    <source>
        <dbReference type="ARBA" id="ARBA00004071"/>
    </source>
</evidence>
<dbReference type="PANTHER" id="PTHR10030:SF37">
    <property type="entry name" value="ALPHA-L-FUCOSIDASE-RELATED"/>
    <property type="match status" value="1"/>
</dbReference>
<evidence type="ECO:0000256" key="3">
    <source>
        <dbReference type="ARBA" id="ARBA00012662"/>
    </source>
</evidence>
<accession>A0A5C6D4V5</accession>
<feature type="domain" description="Alpha-L-fucosidase C-terminal" evidence="9">
    <location>
        <begin position="405"/>
        <end position="482"/>
    </location>
</feature>
<dbReference type="GO" id="GO:0004560">
    <property type="term" value="F:alpha-L-fucosidase activity"/>
    <property type="evidence" value="ECO:0007669"/>
    <property type="project" value="InterPro"/>
</dbReference>
<evidence type="ECO:0000256" key="4">
    <source>
        <dbReference type="ARBA" id="ARBA00022729"/>
    </source>
</evidence>
<dbReference type="GO" id="GO:0006004">
    <property type="term" value="P:fucose metabolic process"/>
    <property type="evidence" value="ECO:0007669"/>
    <property type="project" value="InterPro"/>
</dbReference>
<evidence type="ECO:0000313" key="10">
    <source>
        <dbReference type="EMBL" id="TWU31962.1"/>
    </source>
</evidence>
<dbReference type="InterPro" id="IPR057739">
    <property type="entry name" value="Glyco_hydro_29_N"/>
</dbReference>
<comment type="function">
    <text evidence="1">Alpha-L-fucosidase is responsible for hydrolyzing the alpha-1,6-linked fucose joined to the reducing-end N-acetylglucosamine of the carbohydrate moieties of glycoproteins.</text>
</comment>
<dbReference type="PRINTS" id="PR00741">
    <property type="entry name" value="GLHYDRLASE29"/>
</dbReference>
<dbReference type="Gene3D" id="3.20.20.80">
    <property type="entry name" value="Glycosidases"/>
    <property type="match status" value="1"/>
</dbReference>
<keyword evidence="5" id="KW-0378">Hydrolase</keyword>
<dbReference type="EC" id="3.2.1.51" evidence="3"/>
<gene>
    <name evidence="10" type="ORF">Poly41_58500</name>
</gene>
<dbReference type="Gene3D" id="2.60.40.1180">
    <property type="entry name" value="Golgi alpha-mannosidase II"/>
    <property type="match status" value="1"/>
</dbReference>
<evidence type="ECO:0000256" key="7">
    <source>
        <dbReference type="PIRSR" id="PIRSR001092-1"/>
    </source>
</evidence>
<proteinExistence type="inferred from homology"/>
<dbReference type="GO" id="GO:0005764">
    <property type="term" value="C:lysosome"/>
    <property type="evidence" value="ECO:0007669"/>
    <property type="project" value="TreeGrafter"/>
</dbReference>
<dbReference type="InterPro" id="IPR016286">
    <property type="entry name" value="FUC_metazoa-typ"/>
</dbReference>
<evidence type="ECO:0000313" key="11">
    <source>
        <dbReference type="Proteomes" id="UP000319143"/>
    </source>
</evidence>
<keyword evidence="6" id="KW-0326">Glycosidase</keyword>
<dbReference type="Proteomes" id="UP000319143">
    <property type="component" value="Unassembled WGS sequence"/>
</dbReference>
<name>A0A5C6D4V5_9BACT</name>
<comment type="caution">
    <text evidence="10">The sequence shown here is derived from an EMBL/GenBank/DDBJ whole genome shotgun (WGS) entry which is preliminary data.</text>
</comment>
<dbReference type="InterPro" id="IPR017853">
    <property type="entry name" value="GH"/>
</dbReference>
<dbReference type="PANTHER" id="PTHR10030">
    <property type="entry name" value="ALPHA-L-FUCOSIDASE"/>
    <property type="match status" value="1"/>
</dbReference>
<feature type="site" description="May be important for catalysis" evidence="7">
    <location>
        <position position="293"/>
    </location>
</feature>
<comment type="similarity">
    <text evidence="2">Belongs to the glycosyl hydrolase 29 family.</text>
</comment>
<evidence type="ECO:0000256" key="2">
    <source>
        <dbReference type="ARBA" id="ARBA00007951"/>
    </source>
</evidence>
<dbReference type="PIRSF" id="PIRSF001092">
    <property type="entry name" value="Alpha-L-fucosidase"/>
    <property type="match status" value="1"/>
</dbReference>
<evidence type="ECO:0000259" key="9">
    <source>
        <dbReference type="Pfam" id="PF16757"/>
    </source>
</evidence>
<dbReference type="Pfam" id="PF01120">
    <property type="entry name" value="Alpha_L_fucos"/>
    <property type="match status" value="1"/>
</dbReference>
<sequence length="491" mass="55582">MQSTANRRNVVAILAMFSVLISCNTSLSLDNEQVAETSAERDARMQWWREARFGMFIHWGFYAVPAGVHNGQIVDASHGSEWIQCDALLSREQYEPYAAQFNPVDFDAEAWVRLAREAGMKYLVITSKHHDGFSMYDSAVSDYNIVKSTPFDRDPLKKLSEACQKQGVHFGVYYSQLDWHHPAQENDPQREERNAYRFNRIRPGMKDAYIADMKAQLKELIQDYHVEVLFFDGEWVPWWTQQDGRDLMQYVRSLNPAIIVNNRIGKRKKEDGDYGTPEQKIPAAGLDYDWETCMTLNGTWGYKSYDHKWKTTEDLIHKLVDIASKGGNFLLNVGPDAKGIIPGPSAERLREIGQWLAMNGEAVYATRLWNPTAQFDPDAGADAFGPGPEEVADALPTADDSRKGDTVRFTRKDDVLYAVLLEWPADGKVVLKQLARGRTASPIAAVDLLGSTTALTWNCDREGLHVELPKQKPCQHAWVLKVVGEAARLHE</sequence>
<keyword evidence="4" id="KW-0732">Signal</keyword>
<organism evidence="10 11">
    <name type="scientific">Novipirellula artificiosorum</name>
    <dbReference type="NCBI Taxonomy" id="2528016"/>
    <lineage>
        <taxon>Bacteria</taxon>
        <taxon>Pseudomonadati</taxon>
        <taxon>Planctomycetota</taxon>
        <taxon>Planctomycetia</taxon>
        <taxon>Pirellulales</taxon>
        <taxon>Pirellulaceae</taxon>
        <taxon>Novipirellula</taxon>
    </lineage>
</organism>
<dbReference type="InterPro" id="IPR031919">
    <property type="entry name" value="Fucosidase_C"/>
</dbReference>
<evidence type="ECO:0000259" key="8">
    <source>
        <dbReference type="Pfam" id="PF01120"/>
    </source>
</evidence>
<evidence type="ECO:0000256" key="5">
    <source>
        <dbReference type="ARBA" id="ARBA00022801"/>
    </source>
</evidence>
<protein>
    <recommendedName>
        <fullName evidence="3">alpha-L-fucosidase</fullName>
        <ecNumber evidence="3">3.2.1.51</ecNumber>
    </recommendedName>
</protein>
<dbReference type="GO" id="GO:0016139">
    <property type="term" value="P:glycoside catabolic process"/>
    <property type="evidence" value="ECO:0007669"/>
    <property type="project" value="TreeGrafter"/>
</dbReference>
<dbReference type="SUPFAM" id="SSF51445">
    <property type="entry name" value="(Trans)glycosidases"/>
    <property type="match status" value="1"/>
</dbReference>
<evidence type="ECO:0000256" key="6">
    <source>
        <dbReference type="ARBA" id="ARBA00023295"/>
    </source>
</evidence>
<dbReference type="AlphaFoldDB" id="A0A5C6D4V5"/>